<dbReference type="Proteomes" id="UP001365542">
    <property type="component" value="Unassembled WGS sequence"/>
</dbReference>
<evidence type="ECO:0000256" key="1">
    <source>
        <dbReference type="ARBA" id="ARBA00004141"/>
    </source>
</evidence>
<protein>
    <submittedName>
        <fullName evidence="6">Uncharacterized protein</fullName>
    </submittedName>
</protein>
<dbReference type="EMBL" id="JAVHJO010000009">
    <property type="protein sequence ID" value="KAK6537455.1"/>
    <property type="molecule type" value="Genomic_DNA"/>
</dbReference>
<comment type="caution">
    <text evidence="6">The sequence shown here is derived from an EMBL/GenBank/DDBJ whole genome shotgun (WGS) entry which is preliminary data.</text>
</comment>
<reference evidence="6 7" key="1">
    <citation type="submission" date="2019-10" db="EMBL/GenBank/DDBJ databases">
        <authorList>
            <person name="Palmer J.M."/>
        </authorList>
    </citation>
    <scope>NUCLEOTIDE SEQUENCE [LARGE SCALE GENOMIC DNA]</scope>
    <source>
        <strain evidence="6 7">TWF694</strain>
    </source>
</reference>
<name>A0AAV9X5T0_9PEZI</name>
<keyword evidence="3" id="KW-0812">Transmembrane</keyword>
<keyword evidence="5" id="KW-0472">Membrane</keyword>
<keyword evidence="4" id="KW-1133">Transmembrane helix</keyword>
<dbReference type="Pfam" id="PF06140">
    <property type="entry name" value="Ifi-6-16"/>
    <property type="match status" value="1"/>
</dbReference>
<comment type="subcellular location">
    <subcellularLocation>
        <location evidence="1">Membrane</location>
        <topology evidence="1">Multi-pass membrane protein</topology>
    </subcellularLocation>
</comment>
<dbReference type="Gene3D" id="6.10.110.10">
    <property type="match status" value="1"/>
</dbReference>
<evidence type="ECO:0000256" key="5">
    <source>
        <dbReference type="ARBA" id="ARBA00023136"/>
    </source>
</evidence>
<evidence type="ECO:0000256" key="2">
    <source>
        <dbReference type="ARBA" id="ARBA00007262"/>
    </source>
</evidence>
<accession>A0AAV9X5T0</accession>
<comment type="similarity">
    <text evidence="2">Belongs to the IFI6/IFI27 family.</text>
</comment>
<evidence type="ECO:0000256" key="3">
    <source>
        <dbReference type="ARBA" id="ARBA00022692"/>
    </source>
</evidence>
<organism evidence="6 7">
    <name type="scientific">Orbilia ellipsospora</name>
    <dbReference type="NCBI Taxonomy" id="2528407"/>
    <lineage>
        <taxon>Eukaryota</taxon>
        <taxon>Fungi</taxon>
        <taxon>Dikarya</taxon>
        <taxon>Ascomycota</taxon>
        <taxon>Pezizomycotina</taxon>
        <taxon>Orbiliomycetes</taxon>
        <taxon>Orbiliales</taxon>
        <taxon>Orbiliaceae</taxon>
        <taxon>Orbilia</taxon>
    </lineage>
</organism>
<evidence type="ECO:0000313" key="6">
    <source>
        <dbReference type="EMBL" id="KAK6537455.1"/>
    </source>
</evidence>
<sequence>MSDLQVSPASSTFYEPIITAIKANSEYIAIPIITTAGLPLLLGGLGFAATGPVAGSAAAAWQASIGNVAAGSLFSLVQSISMTGIAPAIGTGIGVVAGPVGGGIRHLVNSPYVQRTAVAAGNTVVQGGTVVFNSFGVVGRMLGRRSLPST</sequence>
<keyword evidence="7" id="KW-1185">Reference proteome</keyword>
<gene>
    <name evidence="6" type="ORF">TWF694_011641</name>
</gene>
<dbReference type="InterPro" id="IPR009311">
    <property type="entry name" value="IFI6/IFI27-like"/>
</dbReference>
<evidence type="ECO:0000256" key="4">
    <source>
        <dbReference type="ARBA" id="ARBA00022989"/>
    </source>
</evidence>
<evidence type="ECO:0000313" key="7">
    <source>
        <dbReference type="Proteomes" id="UP001365542"/>
    </source>
</evidence>
<dbReference type="AlphaFoldDB" id="A0AAV9X5T0"/>
<dbReference type="InterPro" id="IPR038213">
    <property type="entry name" value="IFI6/IFI27-like_sf"/>
</dbReference>
<dbReference type="GO" id="GO:0016020">
    <property type="term" value="C:membrane"/>
    <property type="evidence" value="ECO:0007669"/>
    <property type="project" value="UniProtKB-SubCell"/>
</dbReference>
<proteinExistence type="inferred from homology"/>